<evidence type="ECO:0000256" key="4">
    <source>
        <dbReference type="ARBA" id="ARBA00022989"/>
    </source>
</evidence>
<evidence type="ECO:0000256" key="1">
    <source>
        <dbReference type="ARBA" id="ARBA00004141"/>
    </source>
</evidence>
<name>A0A3M9XLK9_9HYPH</name>
<protein>
    <submittedName>
        <fullName evidence="9">Cytochrome c oxidase subunit 3</fullName>
    </submittedName>
</protein>
<evidence type="ECO:0000313" key="9">
    <source>
        <dbReference type="EMBL" id="RNJ48964.1"/>
    </source>
</evidence>
<organism evidence="9 10">
    <name type="scientific">Methylocystis hirsuta</name>
    <dbReference type="NCBI Taxonomy" id="369798"/>
    <lineage>
        <taxon>Bacteria</taxon>
        <taxon>Pseudomonadati</taxon>
        <taxon>Pseudomonadota</taxon>
        <taxon>Alphaproteobacteria</taxon>
        <taxon>Hyphomicrobiales</taxon>
        <taxon>Methylocystaceae</taxon>
        <taxon>Methylocystis</taxon>
    </lineage>
</organism>
<gene>
    <name evidence="9" type="ORF">D1O30_04390</name>
</gene>
<comment type="subcellular location">
    <subcellularLocation>
        <location evidence="6">Cell membrane</location>
        <topology evidence="6">Multi-pass membrane protein</topology>
    </subcellularLocation>
    <subcellularLocation>
        <location evidence="1">Membrane</location>
        <topology evidence="1">Multi-pass membrane protein</topology>
    </subcellularLocation>
</comment>
<feature type="transmembrane region" description="Helical" evidence="7">
    <location>
        <begin position="185"/>
        <end position="209"/>
    </location>
</feature>
<dbReference type="Pfam" id="PF00510">
    <property type="entry name" value="COX3"/>
    <property type="match status" value="1"/>
</dbReference>
<dbReference type="PROSITE" id="PS50253">
    <property type="entry name" value="COX3"/>
    <property type="match status" value="1"/>
</dbReference>
<dbReference type="GO" id="GO:0005886">
    <property type="term" value="C:plasma membrane"/>
    <property type="evidence" value="ECO:0007669"/>
    <property type="project" value="UniProtKB-SubCell"/>
</dbReference>
<feature type="transmembrane region" description="Helical" evidence="7">
    <location>
        <begin position="96"/>
        <end position="116"/>
    </location>
</feature>
<dbReference type="PANTHER" id="PTHR11403:SF6">
    <property type="entry name" value="NITRIC OXIDE REDUCTASE SUBUNIT E"/>
    <property type="match status" value="1"/>
</dbReference>
<dbReference type="InterPro" id="IPR013833">
    <property type="entry name" value="Cyt_c_oxidase_su3_a-hlx"/>
</dbReference>
<dbReference type="EMBL" id="QWDD01000001">
    <property type="protein sequence ID" value="RNJ48964.1"/>
    <property type="molecule type" value="Genomic_DNA"/>
</dbReference>
<dbReference type="GO" id="GO:0004129">
    <property type="term" value="F:cytochrome-c oxidase activity"/>
    <property type="evidence" value="ECO:0007669"/>
    <property type="project" value="InterPro"/>
</dbReference>
<dbReference type="InterPro" id="IPR024791">
    <property type="entry name" value="Cyt_c/ubiquinol_Oxase_su3"/>
</dbReference>
<dbReference type="RefSeq" id="WP_123174952.1">
    <property type="nucleotide sequence ID" value="NZ_QWDD01000001.1"/>
</dbReference>
<sequence>MSEAAAHEFQFSSAEHQRETAISGIWLFLATEALFFGPIFLAWIYARLADPSAFDAGSRQTELMIGVTNTALLIASSFAYGIGLACIEFGSRRGMVLWLLIAWALGAAFLGLKFGVEWRMDFEKGLFPGANFSVHGPSRSGAQLFFAFYFFSTALHGLHLLIGLGLLGWIIVYARQFTAERHNSVRVVGLYWTFIDIIWLILFPLIYLIGRAS</sequence>
<dbReference type="Gene3D" id="1.20.120.80">
    <property type="entry name" value="Cytochrome c oxidase, subunit III, four-helix bundle"/>
    <property type="match status" value="1"/>
</dbReference>
<dbReference type="PANTHER" id="PTHR11403">
    <property type="entry name" value="CYTOCHROME C OXIDASE SUBUNIT III"/>
    <property type="match status" value="1"/>
</dbReference>
<feature type="transmembrane region" description="Helical" evidence="7">
    <location>
        <begin position="65"/>
        <end position="87"/>
    </location>
</feature>
<comment type="caution">
    <text evidence="9">The sequence shown here is derived from an EMBL/GenBank/DDBJ whole genome shotgun (WGS) entry which is preliminary data.</text>
</comment>
<dbReference type="InterPro" id="IPR000298">
    <property type="entry name" value="Cyt_c_oxidase-like_su3"/>
</dbReference>
<feature type="domain" description="Heme-copper oxidase subunit III family profile" evidence="8">
    <location>
        <begin position="24"/>
        <end position="211"/>
    </location>
</feature>
<keyword evidence="3 6" id="KW-0812">Transmembrane</keyword>
<evidence type="ECO:0000313" key="10">
    <source>
        <dbReference type="Proteomes" id="UP000268623"/>
    </source>
</evidence>
<feature type="transmembrane region" description="Helical" evidence="7">
    <location>
        <begin position="21"/>
        <end position="45"/>
    </location>
</feature>
<keyword evidence="5 7" id="KW-0472">Membrane</keyword>
<dbReference type="InterPro" id="IPR035973">
    <property type="entry name" value="Cyt_c_oxidase_su3-like_sf"/>
</dbReference>
<evidence type="ECO:0000256" key="5">
    <source>
        <dbReference type="ARBA" id="ARBA00023136"/>
    </source>
</evidence>
<evidence type="ECO:0000256" key="7">
    <source>
        <dbReference type="SAM" id="Phobius"/>
    </source>
</evidence>
<dbReference type="GO" id="GO:0019646">
    <property type="term" value="P:aerobic electron transport chain"/>
    <property type="evidence" value="ECO:0007669"/>
    <property type="project" value="InterPro"/>
</dbReference>
<dbReference type="OrthoDB" id="9810850at2"/>
<dbReference type="Proteomes" id="UP000268623">
    <property type="component" value="Unassembled WGS sequence"/>
</dbReference>
<feature type="transmembrane region" description="Helical" evidence="7">
    <location>
        <begin position="146"/>
        <end position="173"/>
    </location>
</feature>
<reference evidence="9 10" key="1">
    <citation type="submission" date="2018-08" db="EMBL/GenBank/DDBJ databases">
        <title>Genome sequence of Methylocystis hirsuta CSC1, a methanotroph able to accumulate PHAs.</title>
        <authorList>
            <person name="Bordel S."/>
            <person name="Rodriguez E."/>
            <person name="Gancedo J."/>
            <person name="Munoz R."/>
        </authorList>
    </citation>
    <scope>NUCLEOTIDE SEQUENCE [LARGE SCALE GENOMIC DNA]</scope>
    <source>
        <strain evidence="9 10">CSC1</strain>
    </source>
</reference>
<dbReference type="AlphaFoldDB" id="A0A3M9XLK9"/>
<evidence type="ECO:0000256" key="2">
    <source>
        <dbReference type="ARBA" id="ARBA00010581"/>
    </source>
</evidence>
<keyword evidence="10" id="KW-1185">Reference proteome</keyword>
<comment type="similarity">
    <text evidence="2 6">Belongs to the cytochrome c oxidase subunit 3 family.</text>
</comment>
<evidence type="ECO:0000259" key="8">
    <source>
        <dbReference type="PROSITE" id="PS50253"/>
    </source>
</evidence>
<dbReference type="SUPFAM" id="SSF81452">
    <property type="entry name" value="Cytochrome c oxidase subunit III-like"/>
    <property type="match status" value="1"/>
</dbReference>
<evidence type="ECO:0000256" key="6">
    <source>
        <dbReference type="RuleBase" id="RU003376"/>
    </source>
</evidence>
<evidence type="ECO:0000256" key="3">
    <source>
        <dbReference type="ARBA" id="ARBA00022692"/>
    </source>
</evidence>
<keyword evidence="4 7" id="KW-1133">Transmembrane helix</keyword>
<proteinExistence type="inferred from homology"/>
<accession>A0A3M9XLK9</accession>